<evidence type="ECO:0000313" key="2">
    <source>
        <dbReference type="Proteomes" id="UP000499080"/>
    </source>
</evidence>
<dbReference type="EMBL" id="BGPR01283842">
    <property type="protein sequence ID" value="GBN30346.1"/>
    <property type="molecule type" value="Genomic_DNA"/>
</dbReference>
<dbReference type="Proteomes" id="UP000499080">
    <property type="component" value="Unassembled WGS sequence"/>
</dbReference>
<comment type="caution">
    <text evidence="1">The sequence shown here is derived from an EMBL/GenBank/DDBJ whole genome shotgun (WGS) entry which is preliminary data.</text>
</comment>
<proteinExistence type="predicted"/>
<protein>
    <submittedName>
        <fullName evidence="1">Uncharacterized protein</fullName>
    </submittedName>
</protein>
<organism evidence="1 2">
    <name type="scientific">Araneus ventricosus</name>
    <name type="common">Orbweaver spider</name>
    <name type="synonym">Epeira ventricosa</name>
    <dbReference type="NCBI Taxonomy" id="182803"/>
    <lineage>
        <taxon>Eukaryota</taxon>
        <taxon>Metazoa</taxon>
        <taxon>Ecdysozoa</taxon>
        <taxon>Arthropoda</taxon>
        <taxon>Chelicerata</taxon>
        <taxon>Arachnida</taxon>
        <taxon>Araneae</taxon>
        <taxon>Araneomorphae</taxon>
        <taxon>Entelegynae</taxon>
        <taxon>Araneoidea</taxon>
        <taxon>Araneidae</taxon>
        <taxon>Araneus</taxon>
    </lineage>
</organism>
<reference evidence="1 2" key="1">
    <citation type="journal article" date="2019" name="Sci. Rep.">
        <title>Orb-weaving spider Araneus ventricosus genome elucidates the spidroin gene catalogue.</title>
        <authorList>
            <person name="Kono N."/>
            <person name="Nakamura H."/>
            <person name="Ohtoshi R."/>
            <person name="Moran D.A.P."/>
            <person name="Shinohara A."/>
            <person name="Yoshida Y."/>
            <person name="Fujiwara M."/>
            <person name="Mori M."/>
            <person name="Tomita M."/>
            <person name="Arakawa K."/>
        </authorList>
    </citation>
    <scope>NUCLEOTIDE SEQUENCE [LARGE SCALE GENOMIC DNA]</scope>
</reference>
<sequence length="97" mass="11105">MAGMINSFAQCELFRVIRFLLEKGIVLHHSISRPYEANFMTAGAVREILKAFELMFMMKVDKNSSLLVVETLLSELTKPFGLTSDEKEVTYPFLELK</sequence>
<dbReference type="AlphaFoldDB" id="A0A4Y2MXI7"/>
<gene>
    <name evidence="1" type="ORF">AVEN_115659_1</name>
</gene>
<feature type="non-terminal residue" evidence="1">
    <location>
        <position position="97"/>
    </location>
</feature>
<accession>A0A4Y2MXI7</accession>
<keyword evidence="2" id="KW-1185">Reference proteome</keyword>
<name>A0A4Y2MXI7_ARAVE</name>
<evidence type="ECO:0000313" key="1">
    <source>
        <dbReference type="EMBL" id="GBN30346.1"/>
    </source>
</evidence>